<dbReference type="Proteomes" id="UP000837053">
    <property type="component" value="Chromosome"/>
</dbReference>
<keyword evidence="2" id="KW-1185">Reference proteome</keyword>
<dbReference type="InterPro" id="IPR055598">
    <property type="entry name" value="DUF7174"/>
</dbReference>
<name>A0AAD1V8H8_9CAUD</name>
<protein>
    <submittedName>
        <fullName evidence="1">Uncharacterized protein</fullName>
    </submittedName>
</protein>
<sequence>MPTPNNQEAEMSEQSFTDTLRRAAIMLANGEEETIKIPDAYLQVHMFGKKSASNPAAYIRQIMSRVPEVAERGRVSVTRGVYGPEDENFGSTFYEVRIVEGRRKVYNKEALERAVRQAKRKVAEAIIDMSPNLANYAPEEYETLSKAVADFHAMIKKTFLEDEQ</sequence>
<gene>
    <name evidence="1" type="ORF">SIP_054</name>
</gene>
<evidence type="ECO:0000313" key="2">
    <source>
        <dbReference type="Proteomes" id="UP000837053"/>
    </source>
</evidence>
<evidence type="ECO:0000313" key="1">
    <source>
        <dbReference type="EMBL" id="CAG9546506.1"/>
    </source>
</evidence>
<reference evidence="1 2" key="1">
    <citation type="submission" date="2021-09" db="EMBL/GenBank/DDBJ databases">
        <authorList>
            <person name="Kelly A."/>
        </authorList>
    </citation>
    <scope>NUCLEOTIDE SEQUENCE [LARGE SCALE GENOMIC DNA]</scope>
</reference>
<proteinExistence type="predicted"/>
<organism evidence="1 2">
    <name type="scientific">Escherichia phage vB_Eco_Sip</name>
    <dbReference type="NCBI Taxonomy" id="2831640"/>
    <lineage>
        <taxon>Viruses</taxon>
        <taxon>Duplodnaviria</taxon>
        <taxon>Heunggongvirae</taxon>
        <taxon>Uroviricota</taxon>
        <taxon>Caudoviricetes</taxon>
        <taxon>Drexlerviridae</taxon>
        <taxon>Tempevirinae</taxon>
        <taxon>Warwickvirus</taxon>
        <taxon>Warwickvirus sip</taxon>
    </lineage>
</organism>
<dbReference type="EMBL" id="OU734268">
    <property type="protein sequence ID" value="CAG9546506.1"/>
    <property type="molecule type" value="Genomic_DNA"/>
</dbReference>
<dbReference type="Pfam" id="PF23796">
    <property type="entry name" value="DUF7174"/>
    <property type="match status" value="1"/>
</dbReference>
<accession>A0AAD1V8H8</accession>